<dbReference type="EMBL" id="VIGH01000002">
    <property type="protein sequence ID" value="TQF74011.1"/>
    <property type="molecule type" value="Genomic_DNA"/>
</dbReference>
<dbReference type="RefSeq" id="WP_142095732.1">
    <property type="nucleotide sequence ID" value="NZ_VIGH01000002.1"/>
</dbReference>
<evidence type="ECO:0000256" key="4">
    <source>
        <dbReference type="SAM" id="MobiDB-lite"/>
    </source>
</evidence>
<feature type="domain" description="Ketoreductase" evidence="5">
    <location>
        <begin position="9"/>
        <end position="188"/>
    </location>
</feature>
<keyword evidence="2" id="KW-0560">Oxidoreductase</keyword>
<dbReference type="Gene3D" id="3.40.50.720">
    <property type="entry name" value="NAD(P)-binding Rossmann-like Domain"/>
    <property type="match status" value="1"/>
</dbReference>
<gene>
    <name evidence="6" type="ORF">FK531_04930</name>
</gene>
<comment type="caution">
    <text evidence="6">The sequence shown here is derived from an EMBL/GenBank/DDBJ whole genome shotgun (WGS) entry which is preliminary data.</text>
</comment>
<name>A0A541BNU6_9NOCA</name>
<evidence type="ECO:0000259" key="5">
    <source>
        <dbReference type="SMART" id="SM00822"/>
    </source>
</evidence>
<dbReference type="NCBIfam" id="NF005878">
    <property type="entry name" value="PRK07825.1"/>
    <property type="match status" value="1"/>
</dbReference>
<proteinExistence type="inferred from homology"/>
<dbReference type="PRINTS" id="PR00081">
    <property type="entry name" value="GDHRDH"/>
</dbReference>
<dbReference type="InterPro" id="IPR036291">
    <property type="entry name" value="NAD(P)-bd_dom_sf"/>
</dbReference>
<dbReference type="PANTHER" id="PTHR44196:SF1">
    <property type="entry name" value="DEHYDROGENASE_REDUCTASE SDR FAMILY MEMBER 7B"/>
    <property type="match status" value="1"/>
</dbReference>
<dbReference type="AlphaFoldDB" id="A0A541BNU6"/>
<dbReference type="SMART" id="SM00822">
    <property type="entry name" value="PKS_KR"/>
    <property type="match status" value="1"/>
</dbReference>
<evidence type="ECO:0000256" key="3">
    <source>
        <dbReference type="RuleBase" id="RU000363"/>
    </source>
</evidence>
<evidence type="ECO:0000313" key="6">
    <source>
        <dbReference type="EMBL" id="TQF74011.1"/>
    </source>
</evidence>
<evidence type="ECO:0000256" key="2">
    <source>
        <dbReference type="ARBA" id="ARBA00023002"/>
    </source>
</evidence>
<dbReference type="GO" id="GO:0016491">
    <property type="term" value="F:oxidoreductase activity"/>
    <property type="evidence" value="ECO:0007669"/>
    <property type="project" value="UniProtKB-KW"/>
</dbReference>
<dbReference type="SUPFAM" id="SSF51735">
    <property type="entry name" value="NAD(P)-binding Rossmann-fold domains"/>
    <property type="match status" value="1"/>
</dbReference>
<dbReference type="GO" id="GO:0016020">
    <property type="term" value="C:membrane"/>
    <property type="evidence" value="ECO:0007669"/>
    <property type="project" value="TreeGrafter"/>
</dbReference>
<dbReference type="OrthoDB" id="9775296at2"/>
<dbReference type="PRINTS" id="PR00080">
    <property type="entry name" value="SDRFAMILY"/>
</dbReference>
<dbReference type="PANTHER" id="PTHR44196">
    <property type="entry name" value="DEHYDROGENASE/REDUCTASE SDR FAMILY MEMBER 7B"/>
    <property type="match status" value="1"/>
</dbReference>
<evidence type="ECO:0000256" key="1">
    <source>
        <dbReference type="ARBA" id="ARBA00006484"/>
    </source>
</evidence>
<dbReference type="InterPro" id="IPR020904">
    <property type="entry name" value="Sc_DH/Rdtase_CS"/>
</dbReference>
<dbReference type="InterPro" id="IPR002347">
    <property type="entry name" value="SDR_fam"/>
</dbReference>
<dbReference type="Pfam" id="PF00106">
    <property type="entry name" value="adh_short"/>
    <property type="match status" value="1"/>
</dbReference>
<dbReference type="CDD" id="cd05233">
    <property type="entry name" value="SDR_c"/>
    <property type="match status" value="1"/>
</dbReference>
<feature type="region of interest" description="Disordered" evidence="4">
    <location>
        <begin position="269"/>
        <end position="288"/>
    </location>
</feature>
<evidence type="ECO:0000313" key="7">
    <source>
        <dbReference type="Proteomes" id="UP000316256"/>
    </source>
</evidence>
<protein>
    <submittedName>
        <fullName evidence="6">SDR family oxidoreductase</fullName>
    </submittedName>
</protein>
<comment type="similarity">
    <text evidence="1 3">Belongs to the short-chain dehydrogenases/reductases (SDR) family.</text>
</comment>
<keyword evidence="7" id="KW-1185">Reference proteome</keyword>
<organism evidence="6 7">
    <name type="scientific">Rhodococcus spelaei</name>
    <dbReference type="NCBI Taxonomy" id="2546320"/>
    <lineage>
        <taxon>Bacteria</taxon>
        <taxon>Bacillati</taxon>
        <taxon>Actinomycetota</taxon>
        <taxon>Actinomycetes</taxon>
        <taxon>Mycobacteriales</taxon>
        <taxon>Nocardiaceae</taxon>
        <taxon>Rhodococcus</taxon>
    </lineage>
</organism>
<dbReference type="InterPro" id="IPR057326">
    <property type="entry name" value="KR_dom"/>
</dbReference>
<sequence length="288" mass="30230">MTVTPLTGRVVAVTGGARGIGREIASQLTQAGARVAIGDRDGAGARRTAAEMTGTAQGFDLDVADRDSFAAFLRAVEALWGPLDVLVNNAGVMWVGPFDAEPESARRRQFDVNVHGVVNGVTLAAPAMRERGAGHIVTVASAASKLSPPGESTYAATKHAVLGYLTGVRAELRRSGVHLSVVMPAVVNTELAVGTATGAAAMLQPEDVARAVVAVIERPRFEVTVPGYLGPLVRAVNVLPRPVRDLVFRAMVPDQVEAVRDTTARTDYERRVLGTDTSTDTDPSGNDK</sequence>
<accession>A0A541BNU6</accession>
<dbReference type="PROSITE" id="PS00061">
    <property type="entry name" value="ADH_SHORT"/>
    <property type="match status" value="1"/>
</dbReference>
<dbReference type="Proteomes" id="UP000316256">
    <property type="component" value="Unassembled WGS sequence"/>
</dbReference>
<reference evidence="6 7" key="1">
    <citation type="submission" date="2019-06" db="EMBL/GenBank/DDBJ databases">
        <title>Rhodococcus spaelei sp. nov., isolated from a cave.</title>
        <authorList>
            <person name="Lee S.D."/>
        </authorList>
    </citation>
    <scope>NUCLEOTIDE SEQUENCE [LARGE SCALE GENOMIC DNA]</scope>
    <source>
        <strain evidence="6 7">C9-5</strain>
    </source>
</reference>